<reference evidence="1 2" key="1">
    <citation type="journal article" date="2008" name="Nature">
        <title>The genome of the model beetle and pest Tribolium castaneum.</title>
        <authorList>
            <consortium name="Tribolium Genome Sequencing Consortium"/>
            <person name="Richards S."/>
            <person name="Gibbs R.A."/>
            <person name="Weinstock G.M."/>
            <person name="Brown S.J."/>
            <person name="Denell R."/>
            <person name="Beeman R.W."/>
            <person name="Gibbs R."/>
            <person name="Beeman R.W."/>
            <person name="Brown S.J."/>
            <person name="Bucher G."/>
            <person name="Friedrich M."/>
            <person name="Grimmelikhuijzen C.J."/>
            <person name="Klingler M."/>
            <person name="Lorenzen M."/>
            <person name="Richards S."/>
            <person name="Roth S."/>
            <person name="Schroder R."/>
            <person name="Tautz D."/>
            <person name="Zdobnov E.M."/>
            <person name="Muzny D."/>
            <person name="Gibbs R.A."/>
            <person name="Weinstock G.M."/>
            <person name="Attaway T."/>
            <person name="Bell S."/>
            <person name="Buhay C.J."/>
            <person name="Chandrabose M.N."/>
            <person name="Chavez D."/>
            <person name="Clerk-Blankenburg K.P."/>
            <person name="Cree A."/>
            <person name="Dao M."/>
            <person name="Davis C."/>
            <person name="Chacko J."/>
            <person name="Dinh H."/>
            <person name="Dugan-Rocha S."/>
            <person name="Fowler G."/>
            <person name="Garner T.T."/>
            <person name="Garnes J."/>
            <person name="Gnirke A."/>
            <person name="Hawes A."/>
            <person name="Hernandez J."/>
            <person name="Hines S."/>
            <person name="Holder M."/>
            <person name="Hume J."/>
            <person name="Jhangiani S.N."/>
            <person name="Joshi V."/>
            <person name="Khan Z.M."/>
            <person name="Jackson L."/>
            <person name="Kovar C."/>
            <person name="Kowis A."/>
            <person name="Lee S."/>
            <person name="Lewis L.R."/>
            <person name="Margolis J."/>
            <person name="Morgan M."/>
            <person name="Nazareth L.V."/>
            <person name="Nguyen N."/>
            <person name="Okwuonu G."/>
            <person name="Parker D."/>
            <person name="Richards S."/>
            <person name="Ruiz S.J."/>
            <person name="Santibanez J."/>
            <person name="Savard J."/>
            <person name="Scherer S.E."/>
            <person name="Schneider B."/>
            <person name="Sodergren E."/>
            <person name="Tautz D."/>
            <person name="Vattahil S."/>
            <person name="Villasana D."/>
            <person name="White C.S."/>
            <person name="Wright R."/>
            <person name="Park Y."/>
            <person name="Beeman R.W."/>
            <person name="Lord J."/>
            <person name="Oppert B."/>
            <person name="Lorenzen M."/>
            <person name="Brown S."/>
            <person name="Wang L."/>
            <person name="Savard J."/>
            <person name="Tautz D."/>
            <person name="Richards S."/>
            <person name="Weinstock G."/>
            <person name="Gibbs R.A."/>
            <person name="Liu Y."/>
            <person name="Worley K."/>
            <person name="Weinstock G."/>
            <person name="Elsik C.G."/>
            <person name="Reese J.T."/>
            <person name="Elhaik E."/>
            <person name="Landan G."/>
            <person name="Graur D."/>
            <person name="Arensburger P."/>
            <person name="Atkinson P."/>
            <person name="Beeman R.W."/>
            <person name="Beidler J."/>
            <person name="Brown S.J."/>
            <person name="Demuth J.P."/>
            <person name="Drury D.W."/>
            <person name="Du Y.Z."/>
            <person name="Fujiwara H."/>
            <person name="Lorenzen M."/>
            <person name="Maselli V."/>
            <person name="Osanai M."/>
            <person name="Park Y."/>
            <person name="Robertson H.M."/>
            <person name="Tu Z."/>
            <person name="Wang J.J."/>
            <person name="Wang S."/>
            <person name="Richards S."/>
            <person name="Song H."/>
            <person name="Zhang L."/>
            <person name="Sodergren E."/>
            <person name="Werner D."/>
            <person name="Stanke M."/>
            <person name="Morgenstern B."/>
            <person name="Solovyev V."/>
            <person name="Kosarev P."/>
            <person name="Brown G."/>
            <person name="Chen H.C."/>
            <person name="Ermolaeva O."/>
            <person name="Hlavina W."/>
            <person name="Kapustin Y."/>
            <person name="Kiryutin B."/>
            <person name="Kitts P."/>
            <person name="Maglott D."/>
            <person name="Pruitt K."/>
            <person name="Sapojnikov V."/>
            <person name="Souvorov A."/>
            <person name="Mackey A.J."/>
            <person name="Waterhouse R.M."/>
            <person name="Wyder S."/>
            <person name="Zdobnov E.M."/>
            <person name="Zdobnov E.M."/>
            <person name="Wyder S."/>
            <person name="Kriventseva E.V."/>
            <person name="Kadowaki T."/>
            <person name="Bork P."/>
            <person name="Aranda M."/>
            <person name="Bao R."/>
            <person name="Beermann A."/>
            <person name="Berns N."/>
            <person name="Bolognesi R."/>
            <person name="Bonneton F."/>
            <person name="Bopp D."/>
            <person name="Brown S.J."/>
            <person name="Bucher G."/>
            <person name="Butts T."/>
            <person name="Chaumot A."/>
            <person name="Denell R.E."/>
            <person name="Ferrier D.E."/>
            <person name="Friedrich M."/>
            <person name="Gordon C.M."/>
            <person name="Jindra M."/>
            <person name="Klingler M."/>
            <person name="Lan Q."/>
            <person name="Lattorff H.M."/>
            <person name="Laudet V."/>
            <person name="von Levetsow C."/>
            <person name="Liu Z."/>
            <person name="Lutz R."/>
            <person name="Lynch J.A."/>
            <person name="da Fonseca R.N."/>
            <person name="Posnien N."/>
            <person name="Reuter R."/>
            <person name="Roth S."/>
            <person name="Savard J."/>
            <person name="Schinko J.B."/>
            <person name="Schmitt C."/>
            <person name="Schoppmeier M."/>
            <person name="Schroder R."/>
            <person name="Shippy T.D."/>
            <person name="Simonnet F."/>
            <person name="Marques-Souza H."/>
            <person name="Tautz D."/>
            <person name="Tomoyasu Y."/>
            <person name="Trauner J."/>
            <person name="Van der Zee M."/>
            <person name="Vervoort M."/>
            <person name="Wittkopp N."/>
            <person name="Wimmer E.A."/>
            <person name="Yang X."/>
            <person name="Jones A.K."/>
            <person name="Sattelle D.B."/>
            <person name="Ebert P.R."/>
            <person name="Nelson D."/>
            <person name="Scott J.G."/>
            <person name="Beeman R.W."/>
            <person name="Muthukrishnan S."/>
            <person name="Kramer K.J."/>
            <person name="Arakane Y."/>
            <person name="Beeman R.W."/>
            <person name="Zhu Q."/>
            <person name="Hogenkamp D."/>
            <person name="Dixit R."/>
            <person name="Oppert B."/>
            <person name="Jiang H."/>
            <person name="Zou Z."/>
            <person name="Marshall J."/>
            <person name="Elpidina E."/>
            <person name="Vinokurov K."/>
            <person name="Oppert C."/>
            <person name="Zou Z."/>
            <person name="Evans J."/>
            <person name="Lu Z."/>
            <person name="Zhao P."/>
            <person name="Sumathipala N."/>
            <person name="Altincicek B."/>
            <person name="Vilcinskas A."/>
            <person name="Williams M."/>
            <person name="Hultmark D."/>
            <person name="Hetru C."/>
            <person name="Jiang H."/>
            <person name="Grimmelikhuijzen C.J."/>
            <person name="Hauser F."/>
            <person name="Cazzamali G."/>
            <person name="Williamson M."/>
            <person name="Park Y."/>
            <person name="Li B."/>
            <person name="Tanaka Y."/>
            <person name="Predel R."/>
            <person name="Neupert S."/>
            <person name="Schachtner J."/>
            <person name="Verleyen P."/>
            <person name="Raible F."/>
            <person name="Bork P."/>
            <person name="Friedrich M."/>
            <person name="Walden K.K."/>
            <person name="Robertson H.M."/>
            <person name="Angeli S."/>
            <person name="Foret S."/>
            <person name="Bucher G."/>
            <person name="Schuetz S."/>
            <person name="Maleszka R."/>
            <person name="Wimmer E.A."/>
            <person name="Beeman R.W."/>
            <person name="Lorenzen M."/>
            <person name="Tomoyasu Y."/>
            <person name="Miller S.C."/>
            <person name="Grossmann D."/>
            <person name="Bucher G."/>
        </authorList>
    </citation>
    <scope>NUCLEOTIDE SEQUENCE [LARGE SCALE GENOMIC DNA]</scope>
    <source>
        <strain evidence="1 2">Georgia GA2</strain>
    </source>
</reference>
<gene>
    <name evidence="1" type="primary">AUGUSTUS-3.0.2_32914</name>
    <name evidence="1" type="ORF">TcasGA2_TC032914</name>
</gene>
<dbReference type="AlphaFoldDB" id="A0A139WJN4"/>
<sequence>MIRTECEASDPVSARILLQQEAGPGLKPTLSRFKNFIMIEILDGFAFQ</sequence>
<evidence type="ECO:0000313" key="2">
    <source>
        <dbReference type="Proteomes" id="UP000007266"/>
    </source>
</evidence>
<protein>
    <submittedName>
        <fullName evidence="1">Uncharacterized protein</fullName>
    </submittedName>
</protein>
<dbReference type="EMBL" id="KQ971338">
    <property type="protein sequence ID" value="KYB28189.1"/>
    <property type="molecule type" value="Genomic_DNA"/>
</dbReference>
<name>A0A139WJN4_TRICA</name>
<dbReference type="InParanoid" id="A0A139WJN4"/>
<accession>A0A139WJN4</accession>
<dbReference type="Proteomes" id="UP000007266">
    <property type="component" value="Linkage group 4"/>
</dbReference>
<organism evidence="1 2">
    <name type="scientific">Tribolium castaneum</name>
    <name type="common">Red flour beetle</name>
    <dbReference type="NCBI Taxonomy" id="7070"/>
    <lineage>
        <taxon>Eukaryota</taxon>
        <taxon>Metazoa</taxon>
        <taxon>Ecdysozoa</taxon>
        <taxon>Arthropoda</taxon>
        <taxon>Hexapoda</taxon>
        <taxon>Insecta</taxon>
        <taxon>Pterygota</taxon>
        <taxon>Neoptera</taxon>
        <taxon>Endopterygota</taxon>
        <taxon>Coleoptera</taxon>
        <taxon>Polyphaga</taxon>
        <taxon>Cucujiformia</taxon>
        <taxon>Tenebrionidae</taxon>
        <taxon>Tenebrionidae incertae sedis</taxon>
        <taxon>Tribolium</taxon>
    </lineage>
</organism>
<evidence type="ECO:0000313" key="1">
    <source>
        <dbReference type="EMBL" id="KYB28189.1"/>
    </source>
</evidence>
<reference evidence="1 2" key="2">
    <citation type="journal article" date="2010" name="Nucleic Acids Res.">
        <title>BeetleBase in 2010: revisions to provide comprehensive genomic information for Tribolium castaneum.</title>
        <authorList>
            <person name="Kim H.S."/>
            <person name="Murphy T."/>
            <person name="Xia J."/>
            <person name="Caragea D."/>
            <person name="Park Y."/>
            <person name="Beeman R.W."/>
            <person name="Lorenzen M.D."/>
            <person name="Butcher S."/>
            <person name="Manak J.R."/>
            <person name="Brown S.J."/>
        </authorList>
    </citation>
    <scope>GENOME REANNOTATION</scope>
    <source>
        <strain evidence="1 2">Georgia GA2</strain>
    </source>
</reference>
<proteinExistence type="predicted"/>
<keyword evidence="2" id="KW-1185">Reference proteome</keyword>